<dbReference type="InterPro" id="IPR026039">
    <property type="entry name" value="YfgM"/>
</dbReference>
<evidence type="ECO:0000256" key="6">
    <source>
        <dbReference type="ARBA" id="ARBA00023186"/>
    </source>
</evidence>
<dbReference type="AlphaFoldDB" id="A0A2A4XFZ2"/>
<reference evidence="12" key="1">
    <citation type="submission" date="2017-08" db="EMBL/GenBank/DDBJ databases">
        <title>A dynamic microbial community with high functional redundancy inhabits the cold, oxic subseafloor aquifer.</title>
        <authorList>
            <person name="Tully B.J."/>
            <person name="Wheat C.G."/>
            <person name="Glazer B.T."/>
            <person name="Huber J.A."/>
        </authorList>
    </citation>
    <scope>NUCLEOTIDE SEQUENCE [LARGE SCALE GENOMIC DNA]</scope>
</reference>
<evidence type="ECO:0000259" key="10">
    <source>
        <dbReference type="Pfam" id="PF09976"/>
    </source>
</evidence>
<evidence type="ECO:0000256" key="7">
    <source>
        <dbReference type="ARBA" id="ARBA00024197"/>
    </source>
</evidence>
<evidence type="ECO:0000313" key="11">
    <source>
        <dbReference type="EMBL" id="PCI81414.1"/>
    </source>
</evidence>
<dbReference type="PANTHER" id="PTHR38035:SF1">
    <property type="entry name" value="ANCILLARY SECYEG TRANSLOCON SUBUNIT"/>
    <property type="match status" value="1"/>
</dbReference>
<evidence type="ECO:0000256" key="4">
    <source>
        <dbReference type="ARBA" id="ARBA00022989"/>
    </source>
</evidence>
<keyword evidence="2" id="KW-1003">Cell membrane</keyword>
<evidence type="ECO:0000256" key="2">
    <source>
        <dbReference type="ARBA" id="ARBA00022475"/>
    </source>
</evidence>
<comment type="caution">
    <text evidence="11">The sequence shown here is derived from an EMBL/GenBank/DDBJ whole genome shotgun (WGS) entry which is preliminary data.</text>
</comment>
<evidence type="ECO:0000256" key="5">
    <source>
        <dbReference type="ARBA" id="ARBA00023136"/>
    </source>
</evidence>
<organism evidence="11 12">
    <name type="scientific">SAR86 cluster bacterium</name>
    <dbReference type="NCBI Taxonomy" id="2030880"/>
    <lineage>
        <taxon>Bacteria</taxon>
        <taxon>Pseudomonadati</taxon>
        <taxon>Pseudomonadota</taxon>
        <taxon>Gammaproteobacteria</taxon>
        <taxon>SAR86 cluster</taxon>
    </lineage>
</organism>
<keyword evidence="4 9" id="KW-1133">Transmembrane helix</keyword>
<dbReference type="PIRSF" id="PIRSF006170">
    <property type="entry name" value="YfgM"/>
    <property type="match status" value="1"/>
</dbReference>
<evidence type="ECO:0000256" key="8">
    <source>
        <dbReference type="ARBA" id="ARBA00024235"/>
    </source>
</evidence>
<evidence type="ECO:0000256" key="1">
    <source>
        <dbReference type="ARBA" id="ARBA00004401"/>
    </source>
</evidence>
<dbReference type="Proteomes" id="UP000218767">
    <property type="component" value="Unassembled WGS sequence"/>
</dbReference>
<dbReference type="InterPro" id="IPR018704">
    <property type="entry name" value="SecYEG/CpoB_TPR"/>
</dbReference>
<dbReference type="GO" id="GO:0005886">
    <property type="term" value="C:plasma membrane"/>
    <property type="evidence" value="ECO:0007669"/>
    <property type="project" value="UniProtKB-SubCell"/>
</dbReference>
<name>A0A2A4XFZ2_9GAMM</name>
<dbReference type="Gene3D" id="1.25.40.10">
    <property type="entry name" value="Tetratricopeptide repeat domain"/>
    <property type="match status" value="1"/>
</dbReference>
<keyword evidence="3 9" id="KW-0812">Transmembrane</keyword>
<dbReference type="Pfam" id="PF09976">
    <property type="entry name" value="TPR_21"/>
    <property type="match status" value="1"/>
</dbReference>
<evidence type="ECO:0000256" key="3">
    <source>
        <dbReference type="ARBA" id="ARBA00022692"/>
    </source>
</evidence>
<keyword evidence="5 9" id="KW-0472">Membrane</keyword>
<feature type="transmembrane region" description="Helical" evidence="9">
    <location>
        <begin position="25"/>
        <end position="42"/>
    </location>
</feature>
<dbReference type="InterPro" id="IPR011990">
    <property type="entry name" value="TPR-like_helical_dom_sf"/>
</dbReference>
<protein>
    <recommendedName>
        <fullName evidence="8">Ancillary SecYEG translocon subunit</fullName>
    </recommendedName>
</protein>
<sequence length="225" mass="24403">MAINAAEEETIESLKRWWEENGKQLVILIVVGFAAYTAWLVWTNSQNASIDSASDMYEEILSLAISDAGQPGTLLIPQDSERIVELGEILRGEHGGSAYAKLGSLFAAQQSVQNDDLDAAEASLQWILDNEQGGLLSEADEGLLLTANLRLGRIILAKGEAERALALVNNLDPKTFEAGYSELRGDIYIAMGREVDARDAYIAAQQAGSNSDGLRMKLDELSNES</sequence>
<proteinExistence type="inferred from homology"/>
<dbReference type="EMBL" id="NVUL01000005">
    <property type="protein sequence ID" value="PCI81414.1"/>
    <property type="molecule type" value="Genomic_DNA"/>
</dbReference>
<dbReference type="GO" id="GO:0044877">
    <property type="term" value="F:protein-containing complex binding"/>
    <property type="evidence" value="ECO:0007669"/>
    <property type="project" value="InterPro"/>
</dbReference>
<gene>
    <name evidence="11" type="ORF">COB20_01850</name>
</gene>
<keyword evidence="6" id="KW-0143">Chaperone</keyword>
<comment type="subcellular location">
    <subcellularLocation>
        <location evidence="1">Cell membrane</location>
        <topology evidence="1">Single-pass type II membrane protein</topology>
    </subcellularLocation>
</comment>
<evidence type="ECO:0000256" key="9">
    <source>
        <dbReference type="SAM" id="Phobius"/>
    </source>
</evidence>
<accession>A0A2A4XFZ2</accession>
<comment type="similarity">
    <text evidence="7">Belongs to the YfgM family.</text>
</comment>
<evidence type="ECO:0000313" key="12">
    <source>
        <dbReference type="Proteomes" id="UP000218767"/>
    </source>
</evidence>
<dbReference type="PANTHER" id="PTHR38035">
    <property type="entry name" value="UPF0070 PROTEIN YFGM"/>
    <property type="match status" value="1"/>
</dbReference>
<feature type="domain" description="Ancillary SecYEG translocon subunit/Cell division coordinator CpoB TPR" evidence="10">
    <location>
        <begin position="15"/>
        <end position="222"/>
    </location>
</feature>